<feature type="compositionally biased region" description="Polar residues" evidence="1">
    <location>
        <begin position="87"/>
        <end position="100"/>
    </location>
</feature>
<sequence>MAPATIEDEDLWLKWFSDTLSKCEEARKANRDFSTNRPIALIGWADVNPYSVLGDEDDYPSGPPCPELLDESDDESDDTPTYHVAPVQTSIAYSPNSPSSASRIITRPPVAWDDLPIAYPDDDLSPIQATKQKVRNLPTTIDDAQNETHATMTIYSRIAQGPVVSLQEYNLYVTLGPSTA</sequence>
<gene>
    <name evidence="2" type="ORF">Ae201684_006286</name>
</gene>
<comment type="caution">
    <text evidence="2">The sequence shown here is derived from an EMBL/GenBank/DDBJ whole genome shotgun (WGS) entry which is preliminary data.</text>
</comment>
<dbReference type="EMBL" id="VJMJ01000081">
    <property type="protein sequence ID" value="KAF0737793.1"/>
    <property type="molecule type" value="Genomic_DNA"/>
</dbReference>
<protein>
    <submittedName>
        <fullName evidence="2">Uncharacterized protein</fullName>
    </submittedName>
</protein>
<accession>A0A6G0XCD5</accession>
<evidence type="ECO:0000313" key="2">
    <source>
        <dbReference type="EMBL" id="KAF0737793.1"/>
    </source>
</evidence>
<feature type="compositionally biased region" description="Acidic residues" evidence="1">
    <location>
        <begin position="68"/>
        <end position="78"/>
    </location>
</feature>
<dbReference type="Proteomes" id="UP000481153">
    <property type="component" value="Unassembled WGS sequence"/>
</dbReference>
<evidence type="ECO:0000313" key="3">
    <source>
        <dbReference type="Proteomes" id="UP000481153"/>
    </source>
</evidence>
<keyword evidence="3" id="KW-1185">Reference proteome</keyword>
<organism evidence="2 3">
    <name type="scientific">Aphanomyces euteiches</name>
    <dbReference type="NCBI Taxonomy" id="100861"/>
    <lineage>
        <taxon>Eukaryota</taxon>
        <taxon>Sar</taxon>
        <taxon>Stramenopiles</taxon>
        <taxon>Oomycota</taxon>
        <taxon>Saprolegniomycetes</taxon>
        <taxon>Saprolegniales</taxon>
        <taxon>Verrucalvaceae</taxon>
        <taxon>Aphanomyces</taxon>
    </lineage>
</organism>
<feature type="region of interest" description="Disordered" evidence="1">
    <location>
        <begin position="53"/>
        <end position="100"/>
    </location>
</feature>
<name>A0A6G0XCD5_9STRA</name>
<dbReference type="VEuPathDB" id="FungiDB:AeMF1_012885"/>
<proteinExistence type="predicted"/>
<reference evidence="2 3" key="1">
    <citation type="submission" date="2019-07" db="EMBL/GenBank/DDBJ databases">
        <title>Genomics analysis of Aphanomyces spp. identifies a new class of oomycete effector associated with host adaptation.</title>
        <authorList>
            <person name="Gaulin E."/>
        </authorList>
    </citation>
    <scope>NUCLEOTIDE SEQUENCE [LARGE SCALE GENOMIC DNA]</scope>
    <source>
        <strain evidence="2 3">ATCC 201684</strain>
    </source>
</reference>
<evidence type="ECO:0000256" key="1">
    <source>
        <dbReference type="SAM" id="MobiDB-lite"/>
    </source>
</evidence>
<dbReference type="AlphaFoldDB" id="A0A6G0XCD5"/>